<feature type="compositionally biased region" description="Polar residues" evidence="6">
    <location>
        <begin position="1182"/>
        <end position="1191"/>
    </location>
</feature>
<dbReference type="PANTHER" id="PTHR24060">
    <property type="entry name" value="METABOTROPIC GLUTAMATE RECEPTOR"/>
    <property type="match status" value="1"/>
</dbReference>
<sequence length="1201" mass="133307">MTSLIFRSLLLSPLFFSFTTLILTGPAASTDDDMIRHDGDVMLAALFEGGKAGTCGTEDDLYDVQNAFAVQWFIDRLNKDNYIPGVTIGLEIRRLCHSKARAAREAIKLVGTYITNDCNTTTPPLFGVIGPSTISTATKVTEQFRYFPESENISIVSASAMVDQLSDYPNVFRIIPPETAQIKAIVQLLLKLQWNYVAVVYAEGEDYERKAAALKQAAEKEKICVPLYATFPLVKDHEGSGQASPKENNITKALKGGDNKKSQIAGAIFLGDTAEASRFLHLLNDNYAKFVKVIFTDVTDLSSTTAGTEGVLSVTLPHRQVPELTKAWKNLTEGCNDLPEKITNNTWLATLKESVGCATLKKQSGNKQALLPWYHIQAAAIFADALKSLHSNHCRDSGPCPEFLKATKNYTGTNAMLRSKHWNLTHEFHSISSSFDELESFGFDQIGQRFGYELHNLSCESVDCSVKVGNYTADNKWSLDKYNKDGTQAPWKSLHNAQCEDQKDCLECIPRHLSEFALVIEGDFYFVASVPVHAKADPLKCGAARGNFGAEFVQAILFALEQVNNQTEGRWKRELPNKTLGAIILDSCSSSLVLKNKLLQLHQGNNQSYWPLNSTQAEPPIASRILGYIGGFISDASFAMSNILVPLLHDKPYVQLSPTSTAPRLSDRQEHPFFMRLVESGDSLIAAIFDMLRKLSASYVQIIYDSQDTYSEPLRTSFQANATKHGVCLAQIINYQNHRVPSVLQTLRNFPGARIIIVILQFHKVQKLMGELQKITDADPKVGISPKDSFVFLGTDGWGRNMDVIKDTEKVTWGSLSISEEIALDPGFADYFKTVDPSNTPNFWLKDYWEEKKKCHLNLSFRRQGRSVCNANYRDDYTQDPTVSYYIQAVYAFASGVGEAIAKENCDISSNSICRYLTSKEIVDKMTNVSLDLFNTGESRRVFDSNGDGKNGYKFVQAHPVKGTMKYREIGKWTQSGGLDLSVPVSELANQLPSLFTQRDYNSACPNSHYCGLCLSSDGVPERVPQHPELARIPVITGFVVLCFLLLIFVVVVIVLIRRHRNYVKSTINKSSHCPIRFENEGMSEFSVETSYSSQRPIQEIHPQDYAGSFLEHSDLQPRTSDYATIVHPANREDPPSRTPPPPPPCRARSTSAASAYLTPAECLEPVSSQDDVFLNGGQGAGSPTTRTSGHANGEAQRTYL</sequence>
<gene>
    <name evidence="10" type="ORF">V1264_002366</name>
</gene>
<keyword evidence="2 7" id="KW-0812">Transmembrane</keyword>
<dbReference type="Proteomes" id="UP001374579">
    <property type="component" value="Unassembled WGS sequence"/>
</dbReference>
<dbReference type="InterPro" id="IPR028082">
    <property type="entry name" value="Peripla_BP_I"/>
</dbReference>
<feature type="signal peptide" evidence="8">
    <location>
        <begin position="1"/>
        <end position="29"/>
    </location>
</feature>
<evidence type="ECO:0000256" key="1">
    <source>
        <dbReference type="ARBA" id="ARBA00004370"/>
    </source>
</evidence>
<feature type="chain" id="PRO_5043045832" description="Receptor ligand binding region domain-containing protein" evidence="8">
    <location>
        <begin position="30"/>
        <end position="1201"/>
    </location>
</feature>
<evidence type="ECO:0000256" key="2">
    <source>
        <dbReference type="ARBA" id="ARBA00022692"/>
    </source>
</evidence>
<evidence type="ECO:0000256" key="5">
    <source>
        <dbReference type="ARBA" id="ARBA00023180"/>
    </source>
</evidence>
<keyword evidence="5" id="KW-0325">Glycoprotein</keyword>
<evidence type="ECO:0000259" key="9">
    <source>
        <dbReference type="Pfam" id="PF01094"/>
    </source>
</evidence>
<keyword evidence="3 7" id="KW-1133">Transmembrane helix</keyword>
<comment type="caution">
    <text evidence="10">The sequence shown here is derived from an EMBL/GenBank/DDBJ whole genome shotgun (WGS) entry which is preliminary data.</text>
</comment>
<comment type="subcellular location">
    <subcellularLocation>
        <location evidence="1">Membrane</location>
    </subcellularLocation>
</comment>
<dbReference type="InterPro" id="IPR050726">
    <property type="entry name" value="mGluR"/>
</dbReference>
<protein>
    <recommendedName>
        <fullName evidence="9">Receptor ligand binding region domain-containing protein</fullName>
    </recommendedName>
</protein>
<keyword evidence="8" id="KW-0732">Signal</keyword>
<evidence type="ECO:0000256" key="4">
    <source>
        <dbReference type="ARBA" id="ARBA00023136"/>
    </source>
</evidence>
<evidence type="ECO:0000313" key="11">
    <source>
        <dbReference type="Proteomes" id="UP001374579"/>
    </source>
</evidence>
<feature type="domain" description="Receptor ligand binding region" evidence="9">
    <location>
        <begin position="554"/>
        <end position="951"/>
    </location>
</feature>
<evidence type="ECO:0000313" key="10">
    <source>
        <dbReference type="EMBL" id="KAK7116736.1"/>
    </source>
</evidence>
<name>A0AAN9C3I6_9CAEN</name>
<proteinExistence type="predicted"/>
<feature type="domain" description="Receptor ligand binding region" evidence="9">
    <location>
        <begin position="69"/>
        <end position="398"/>
    </location>
</feature>
<organism evidence="10 11">
    <name type="scientific">Littorina saxatilis</name>
    <dbReference type="NCBI Taxonomy" id="31220"/>
    <lineage>
        <taxon>Eukaryota</taxon>
        <taxon>Metazoa</taxon>
        <taxon>Spiralia</taxon>
        <taxon>Lophotrochozoa</taxon>
        <taxon>Mollusca</taxon>
        <taxon>Gastropoda</taxon>
        <taxon>Caenogastropoda</taxon>
        <taxon>Littorinimorpha</taxon>
        <taxon>Littorinoidea</taxon>
        <taxon>Littorinidae</taxon>
        <taxon>Littorina</taxon>
    </lineage>
</organism>
<evidence type="ECO:0000256" key="8">
    <source>
        <dbReference type="SAM" id="SignalP"/>
    </source>
</evidence>
<dbReference type="InterPro" id="IPR001828">
    <property type="entry name" value="ANF_lig-bd_rcpt"/>
</dbReference>
<feature type="region of interest" description="Disordered" evidence="6">
    <location>
        <begin position="1128"/>
        <end position="1153"/>
    </location>
</feature>
<dbReference type="GO" id="GO:0016020">
    <property type="term" value="C:membrane"/>
    <property type="evidence" value="ECO:0007669"/>
    <property type="project" value="UniProtKB-SubCell"/>
</dbReference>
<dbReference type="Pfam" id="PF01094">
    <property type="entry name" value="ANF_receptor"/>
    <property type="match status" value="2"/>
</dbReference>
<dbReference type="SUPFAM" id="SSF53822">
    <property type="entry name" value="Periplasmic binding protein-like I"/>
    <property type="match status" value="2"/>
</dbReference>
<feature type="transmembrane region" description="Helical" evidence="7">
    <location>
        <begin position="1033"/>
        <end position="1057"/>
    </location>
</feature>
<accession>A0AAN9C3I6</accession>
<feature type="region of interest" description="Disordered" evidence="6">
    <location>
        <begin position="1169"/>
        <end position="1201"/>
    </location>
</feature>
<evidence type="ECO:0000256" key="7">
    <source>
        <dbReference type="SAM" id="Phobius"/>
    </source>
</evidence>
<evidence type="ECO:0000256" key="6">
    <source>
        <dbReference type="SAM" id="MobiDB-lite"/>
    </source>
</evidence>
<dbReference type="EMBL" id="JBAMIC010000001">
    <property type="protein sequence ID" value="KAK7116736.1"/>
    <property type="molecule type" value="Genomic_DNA"/>
</dbReference>
<reference evidence="10 11" key="1">
    <citation type="submission" date="2024-02" db="EMBL/GenBank/DDBJ databases">
        <title>Chromosome-scale genome assembly of the rough periwinkle Littorina saxatilis.</title>
        <authorList>
            <person name="De Jode A."/>
            <person name="Faria R."/>
            <person name="Formenti G."/>
            <person name="Sims Y."/>
            <person name="Smith T.P."/>
            <person name="Tracey A."/>
            <person name="Wood J.M.D."/>
            <person name="Zagrodzka Z.B."/>
            <person name="Johannesson K."/>
            <person name="Butlin R.K."/>
            <person name="Leder E.H."/>
        </authorList>
    </citation>
    <scope>NUCLEOTIDE SEQUENCE [LARGE SCALE GENOMIC DNA]</scope>
    <source>
        <strain evidence="10">Snail1</strain>
        <tissue evidence="10">Muscle</tissue>
    </source>
</reference>
<keyword evidence="11" id="KW-1185">Reference proteome</keyword>
<evidence type="ECO:0000256" key="3">
    <source>
        <dbReference type="ARBA" id="ARBA00022989"/>
    </source>
</evidence>
<feature type="compositionally biased region" description="Pro residues" evidence="6">
    <location>
        <begin position="1137"/>
        <end position="1146"/>
    </location>
</feature>
<dbReference type="Gene3D" id="3.40.50.2300">
    <property type="match status" value="4"/>
</dbReference>
<dbReference type="AlphaFoldDB" id="A0AAN9C3I6"/>
<keyword evidence="4 7" id="KW-0472">Membrane</keyword>